<evidence type="ECO:0000256" key="3">
    <source>
        <dbReference type="SAM" id="Phobius"/>
    </source>
</evidence>
<sequence>MTAVASPPSVQSGPRLGWYPAVNGGQGALNPSSSDEGLRMFMPRKSVQRTNSSSSLNSNSSSTTAIPANSQHSNASQASNESGTAPSKKKPYKYSSWSNSKAEPVAGVTNARSQAVSAPPSGTTASSAMSALHQPSPIVPSQHVLQPQQQNNARLPNGALPNDPPAILSLLPINGTFERKQITVPYYPEVLRIGRQTNAKTVPTQVNGYFDSKVLSRQHAEVWADRAGKIWIRDVKSSNGTFVNGQRLSPENRDSEPHELREHDTLELGIDIVSEDQKSIVHHKVSAKVEHAGVYGPNMNILDLNLGDIDPTAGGGLLPSHLSQPLSHMRGRPGSSASMGSNRSGQSAAGNQLGMLRQQRQMNYWLSPVSIEQVVKRLSSEMKQAKQQTHDLNQTNNFLSHLVSHELVEKERAKLSPVETHNNNGRLLNGRPKMPKVDQISRFSDPPAPPPQQPLPEKPDALPRGNPESLPPSGLKRSDTEKPKGPASTSANRESSQILSLIEALSNAKKDLDAQGARVKELEQLLLEERAARAQAEERARNLEGQTIKQDAKSEVEAAFELSSTPDDSTTVAEQETVVLPPQAEVSKQAPDSALSQAIKTPPDVTSEQLQRRIDNMIADMDEMRKQVAKYKQCAEKAESEAFESRKTLAEMIETIRNTRIELPPDPSAGTSIGLDSSHSEADSLVDAFNKNLTQLGSQHDTSSTSHHLHLASKDGYETYVKQRHKTMLDQSTPYASMLGVVLLGVGIMAYLNGWQKGDR</sequence>
<dbReference type="CDD" id="cd22679">
    <property type="entry name" value="FHA_SLMAP"/>
    <property type="match status" value="1"/>
</dbReference>
<dbReference type="AlphaFoldDB" id="A0A2B7XLQ0"/>
<feature type="region of interest" description="Disordered" evidence="2">
    <location>
        <begin position="1"/>
        <end position="131"/>
    </location>
</feature>
<feature type="region of interest" description="Disordered" evidence="2">
    <location>
        <begin position="412"/>
        <end position="497"/>
    </location>
</feature>
<feature type="compositionally biased region" description="Polar residues" evidence="2">
    <location>
        <begin position="594"/>
        <end position="608"/>
    </location>
</feature>
<dbReference type="SUPFAM" id="SSF49879">
    <property type="entry name" value="SMAD/FHA domain"/>
    <property type="match status" value="1"/>
</dbReference>
<evidence type="ECO:0000313" key="6">
    <source>
        <dbReference type="Proteomes" id="UP000223968"/>
    </source>
</evidence>
<dbReference type="InterPro" id="IPR008984">
    <property type="entry name" value="SMAD_FHA_dom_sf"/>
</dbReference>
<dbReference type="Pfam" id="PF00498">
    <property type="entry name" value="FHA"/>
    <property type="match status" value="1"/>
</dbReference>
<feature type="compositionally biased region" description="Polar residues" evidence="2">
    <location>
        <begin position="487"/>
        <end position="497"/>
    </location>
</feature>
<dbReference type="Proteomes" id="UP000223968">
    <property type="component" value="Unassembled WGS sequence"/>
</dbReference>
<dbReference type="PANTHER" id="PTHR15715:SF46">
    <property type="entry name" value="TO VACUOLE TARGETING VPS64, PUTATIVE (AFU_ORTHOLOGUE AFUA_2G02420)-RELATED"/>
    <property type="match status" value="1"/>
</dbReference>
<feature type="compositionally biased region" description="Low complexity" evidence="2">
    <location>
        <begin position="115"/>
        <end position="131"/>
    </location>
</feature>
<keyword evidence="3" id="KW-1133">Transmembrane helix</keyword>
<dbReference type="InterPro" id="IPR051176">
    <property type="entry name" value="Cent_Immune-Sig_Mod"/>
</dbReference>
<proteinExistence type="predicted"/>
<feature type="region of interest" description="Disordered" evidence="2">
    <location>
        <begin position="316"/>
        <end position="349"/>
    </location>
</feature>
<dbReference type="EMBL" id="PDNB01000090">
    <property type="protein sequence ID" value="PGH09875.1"/>
    <property type="molecule type" value="Genomic_DNA"/>
</dbReference>
<keyword evidence="6" id="KW-1185">Reference proteome</keyword>
<evidence type="ECO:0000256" key="2">
    <source>
        <dbReference type="SAM" id="MobiDB-lite"/>
    </source>
</evidence>
<feature type="region of interest" description="Disordered" evidence="2">
    <location>
        <begin position="579"/>
        <end position="608"/>
    </location>
</feature>
<protein>
    <recommendedName>
        <fullName evidence="4">FHA domain-containing protein</fullName>
    </recommendedName>
</protein>
<comment type="caution">
    <text evidence="5">The sequence shown here is derived from an EMBL/GenBank/DDBJ whole genome shotgun (WGS) entry which is preliminary data.</text>
</comment>
<evidence type="ECO:0000313" key="5">
    <source>
        <dbReference type="EMBL" id="PGH09875.1"/>
    </source>
</evidence>
<feature type="compositionally biased region" description="Low complexity" evidence="2">
    <location>
        <begin position="318"/>
        <end position="328"/>
    </location>
</feature>
<dbReference type="GO" id="GO:0005737">
    <property type="term" value="C:cytoplasm"/>
    <property type="evidence" value="ECO:0007669"/>
    <property type="project" value="TreeGrafter"/>
</dbReference>
<feature type="compositionally biased region" description="Polar residues" evidence="2">
    <location>
        <begin position="335"/>
        <end position="349"/>
    </location>
</feature>
<dbReference type="OrthoDB" id="687730at2759"/>
<gene>
    <name evidence="5" type="ORF">AJ79_05602</name>
</gene>
<evidence type="ECO:0000259" key="4">
    <source>
        <dbReference type="PROSITE" id="PS50006"/>
    </source>
</evidence>
<feature type="coiled-coil region" evidence="1">
    <location>
        <begin position="505"/>
        <end position="546"/>
    </location>
</feature>
<accession>A0A2B7XLQ0</accession>
<keyword evidence="3" id="KW-0812">Transmembrane</keyword>
<evidence type="ECO:0000256" key="1">
    <source>
        <dbReference type="SAM" id="Coils"/>
    </source>
</evidence>
<dbReference type="FunFam" id="2.60.200.20:FF:000127">
    <property type="entry name" value="Uncharacterized protein C3H7.13"/>
    <property type="match status" value="1"/>
</dbReference>
<organism evidence="5 6">
    <name type="scientific">Helicocarpus griseus UAMH5409</name>
    <dbReference type="NCBI Taxonomy" id="1447875"/>
    <lineage>
        <taxon>Eukaryota</taxon>
        <taxon>Fungi</taxon>
        <taxon>Dikarya</taxon>
        <taxon>Ascomycota</taxon>
        <taxon>Pezizomycotina</taxon>
        <taxon>Eurotiomycetes</taxon>
        <taxon>Eurotiomycetidae</taxon>
        <taxon>Onygenales</taxon>
        <taxon>Ajellomycetaceae</taxon>
        <taxon>Helicocarpus</taxon>
    </lineage>
</organism>
<dbReference type="SMART" id="SM00240">
    <property type="entry name" value="FHA"/>
    <property type="match status" value="1"/>
</dbReference>
<keyword evidence="3" id="KW-0472">Membrane</keyword>
<feature type="compositionally biased region" description="Low complexity" evidence="2">
    <location>
        <begin position="50"/>
        <end position="82"/>
    </location>
</feature>
<feature type="compositionally biased region" description="Pro residues" evidence="2">
    <location>
        <begin position="446"/>
        <end position="456"/>
    </location>
</feature>
<name>A0A2B7XLQ0_9EURO</name>
<dbReference type="STRING" id="1447875.A0A2B7XLQ0"/>
<feature type="transmembrane region" description="Helical" evidence="3">
    <location>
        <begin position="735"/>
        <end position="754"/>
    </location>
</feature>
<reference evidence="5 6" key="1">
    <citation type="submission" date="2017-10" db="EMBL/GenBank/DDBJ databases">
        <title>Comparative genomics in systemic dimorphic fungi from Ajellomycetaceae.</title>
        <authorList>
            <person name="Munoz J.F."/>
            <person name="Mcewen J.G."/>
            <person name="Clay O.K."/>
            <person name="Cuomo C.A."/>
        </authorList>
    </citation>
    <scope>NUCLEOTIDE SEQUENCE [LARGE SCALE GENOMIC DNA]</scope>
    <source>
        <strain evidence="5 6">UAMH5409</strain>
    </source>
</reference>
<dbReference type="PROSITE" id="PS50006">
    <property type="entry name" value="FHA_DOMAIN"/>
    <property type="match status" value="1"/>
</dbReference>
<dbReference type="InterPro" id="IPR000253">
    <property type="entry name" value="FHA_dom"/>
</dbReference>
<feature type="domain" description="FHA" evidence="4">
    <location>
        <begin position="191"/>
        <end position="248"/>
    </location>
</feature>
<dbReference type="PANTHER" id="PTHR15715">
    <property type="entry name" value="CENTROSOMAL PROTEIN OF 170 KDA"/>
    <property type="match status" value="1"/>
</dbReference>
<dbReference type="Gene3D" id="2.60.200.20">
    <property type="match status" value="1"/>
</dbReference>
<keyword evidence="1" id="KW-0175">Coiled coil</keyword>